<keyword evidence="2" id="KW-1185">Reference proteome</keyword>
<organism evidence="1 2">
    <name type="scientific">Porphyridium purpureum</name>
    <name type="common">Red alga</name>
    <name type="synonym">Porphyridium cruentum</name>
    <dbReference type="NCBI Taxonomy" id="35688"/>
    <lineage>
        <taxon>Eukaryota</taxon>
        <taxon>Rhodophyta</taxon>
        <taxon>Bangiophyceae</taxon>
        <taxon>Porphyridiales</taxon>
        <taxon>Porphyridiaceae</taxon>
        <taxon>Porphyridium</taxon>
    </lineage>
</organism>
<dbReference type="AlphaFoldDB" id="A0A5J4YM99"/>
<name>A0A5J4YM99_PORPP</name>
<dbReference type="OrthoDB" id="5682at2759"/>
<comment type="caution">
    <text evidence="1">The sequence shown here is derived from an EMBL/GenBank/DDBJ whole genome shotgun (WGS) entry which is preliminary data.</text>
</comment>
<proteinExistence type="predicted"/>
<sequence length="368" mass="41980">MHVHRVVVDSVGFVPSVVARYERPNNLTWPTSRCTLRIGRKAVASRAQRARWRSTSNEQSPAILLKAREVGDTGAETEAEASIGNDPEPSMLVACYTAMRQPVQVVHAVNLTNGLELMDNVVEIIRRTGRNPGQHMTFCRIQSSLLEMQCLDQVLCELDSNVLLHLAMNHVVFVYDVGSRSKHTKVPRAIWYGVEFIKYAVMYLWFGGESPRLPEKVMLRGHNVAPYWKRQCSFLQKHTKKRIRYFRPYAARFDVQDVRLFGVCPQWTTNYDGKTAFYSDLLFDFERQRGHADTSSGSLAPPCQEGEAGPFIREASPAASQRRSELPSDVEFQRTLHTYGLYFDEYGLRIHDGNAERFVQDDRTSEDG</sequence>
<gene>
    <name evidence="1" type="ORF">FVE85_2532</name>
</gene>
<reference evidence="2" key="1">
    <citation type="journal article" date="2019" name="Nat. Commun.">
        <title>Expansion of phycobilisome linker gene families in mesophilic red algae.</title>
        <authorList>
            <person name="Lee J."/>
            <person name="Kim D."/>
            <person name="Bhattacharya D."/>
            <person name="Yoon H.S."/>
        </authorList>
    </citation>
    <scope>NUCLEOTIDE SEQUENCE [LARGE SCALE GENOMIC DNA]</scope>
    <source>
        <strain evidence="2">CCMP 1328</strain>
    </source>
</reference>
<evidence type="ECO:0000313" key="2">
    <source>
        <dbReference type="Proteomes" id="UP000324585"/>
    </source>
</evidence>
<protein>
    <submittedName>
        <fullName evidence="1">Uncharacterized protein</fullName>
    </submittedName>
</protein>
<accession>A0A5J4YM99</accession>
<evidence type="ECO:0000313" key="1">
    <source>
        <dbReference type="EMBL" id="KAA8491517.1"/>
    </source>
</evidence>
<dbReference type="EMBL" id="VRMN01000013">
    <property type="protein sequence ID" value="KAA8491517.1"/>
    <property type="molecule type" value="Genomic_DNA"/>
</dbReference>
<dbReference type="Proteomes" id="UP000324585">
    <property type="component" value="Unassembled WGS sequence"/>
</dbReference>